<reference evidence="12" key="3">
    <citation type="submission" date="2025-04" db="UniProtKB">
        <authorList>
            <consortium name="RefSeq"/>
        </authorList>
    </citation>
    <scope>IDENTIFICATION</scope>
    <source>
        <strain evidence="12">S238N-H82</strain>
        <tissue evidence="12">Testes</tissue>
    </source>
</reference>
<evidence type="ECO:0000256" key="3">
    <source>
        <dbReference type="ARBA" id="ARBA00022679"/>
    </source>
</evidence>
<dbReference type="Gene3D" id="3.40.50.300">
    <property type="entry name" value="P-loop containing nucleotide triphosphate hydrolases"/>
    <property type="match status" value="1"/>
</dbReference>
<keyword evidence="9" id="KW-0119">Carbohydrate metabolism</keyword>
<accession>C3YKG8</accession>
<dbReference type="GeneID" id="118411762"/>
<dbReference type="eggNOG" id="KOG4651">
    <property type="taxonomic scope" value="Eukaryota"/>
</dbReference>
<evidence type="ECO:0000256" key="6">
    <source>
        <dbReference type="ARBA" id="ARBA00023034"/>
    </source>
</evidence>
<evidence type="ECO:0000313" key="10">
    <source>
        <dbReference type="EMBL" id="EEN59212.1"/>
    </source>
</evidence>
<evidence type="ECO:0000256" key="9">
    <source>
        <dbReference type="RuleBase" id="RU364020"/>
    </source>
</evidence>
<dbReference type="Pfam" id="PF03567">
    <property type="entry name" value="Sulfotransfer_2"/>
    <property type="match status" value="1"/>
</dbReference>
<evidence type="ECO:0000256" key="5">
    <source>
        <dbReference type="ARBA" id="ARBA00022989"/>
    </source>
</evidence>
<comment type="similarity">
    <text evidence="2 9">Belongs to the sulfotransferase 2 family.</text>
</comment>
<keyword evidence="8 9" id="KW-0325">Glycoprotein</keyword>
<dbReference type="OrthoDB" id="2019940at2759"/>
<keyword evidence="7 9" id="KW-0472">Membrane</keyword>
<dbReference type="KEGG" id="bfo:118411762"/>
<evidence type="ECO:0000256" key="1">
    <source>
        <dbReference type="ARBA" id="ARBA00004323"/>
    </source>
</evidence>
<dbReference type="GO" id="GO:0016051">
    <property type="term" value="P:carbohydrate biosynthetic process"/>
    <property type="evidence" value="ECO:0007669"/>
    <property type="project" value="InterPro"/>
</dbReference>
<dbReference type="EC" id="2.8.2.-" evidence="9"/>
<dbReference type="InterPro" id="IPR027417">
    <property type="entry name" value="P-loop_NTPase"/>
</dbReference>
<reference evidence="10" key="1">
    <citation type="journal article" date="2008" name="Nature">
        <title>The amphioxus genome and the evolution of the chordate karyotype.</title>
        <authorList>
            <consortium name="US DOE Joint Genome Institute (JGI-PGF)"/>
            <person name="Putnam N.H."/>
            <person name="Butts T."/>
            <person name="Ferrier D.E.K."/>
            <person name="Furlong R.F."/>
            <person name="Hellsten U."/>
            <person name="Kawashima T."/>
            <person name="Robinson-Rechavi M."/>
            <person name="Shoguchi E."/>
            <person name="Terry A."/>
            <person name="Yu J.-K."/>
            <person name="Benito-Gutierrez E.L."/>
            <person name="Dubchak I."/>
            <person name="Garcia-Fernandez J."/>
            <person name="Gibson-Brown J.J."/>
            <person name="Grigoriev I.V."/>
            <person name="Horton A.C."/>
            <person name="de Jong P.J."/>
            <person name="Jurka J."/>
            <person name="Kapitonov V.V."/>
            <person name="Kohara Y."/>
            <person name="Kuroki Y."/>
            <person name="Lindquist E."/>
            <person name="Lucas S."/>
            <person name="Osoegawa K."/>
            <person name="Pennacchio L.A."/>
            <person name="Salamov A.A."/>
            <person name="Satou Y."/>
            <person name="Sauka-Spengler T."/>
            <person name="Schmutz J."/>
            <person name="Shin-I T."/>
            <person name="Toyoda A."/>
            <person name="Bronner-Fraser M."/>
            <person name="Fujiyama A."/>
            <person name="Holland L.Z."/>
            <person name="Holland P.W.H."/>
            <person name="Satoh N."/>
            <person name="Rokhsar D.S."/>
        </authorList>
    </citation>
    <scope>NUCLEOTIDE SEQUENCE [LARGE SCALE GENOMIC DNA]</scope>
    <source>
        <strain evidence="10">S238N-H82</strain>
        <tissue evidence="10">Testes</tissue>
    </source>
</reference>
<proteinExistence type="inferred from homology"/>
<keyword evidence="6 9" id="KW-0333">Golgi apparatus</keyword>
<dbReference type="Proteomes" id="UP000001554">
    <property type="component" value="Chromosome 3"/>
</dbReference>
<dbReference type="FunFam" id="3.40.50.300:FF:005047">
    <property type="entry name" value="Carbohydrate sulfotransferase"/>
    <property type="match status" value="1"/>
</dbReference>
<keyword evidence="3 9" id="KW-0808">Transferase</keyword>
<dbReference type="RefSeq" id="XP_035670139.1">
    <property type="nucleotide sequence ID" value="XM_035814246.1"/>
</dbReference>
<dbReference type="EMBL" id="GG666522">
    <property type="protein sequence ID" value="EEN59212.1"/>
    <property type="molecule type" value="Genomic_DNA"/>
</dbReference>
<gene>
    <name evidence="12" type="primary">LOC118411762</name>
    <name evidence="10" type="ORF">BRAFLDRAFT_93397</name>
</gene>
<dbReference type="PANTHER" id="PTHR12137">
    <property type="entry name" value="CARBOHYDRATE SULFOTRANSFERASE"/>
    <property type="match status" value="1"/>
</dbReference>
<evidence type="ECO:0000256" key="2">
    <source>
        <dbReference type="ARBA" id="ARBA00006339"/>
    </source>
</evidence>
<dbReference type="PANTHER" id="PTHR12137:SF33">
    <property type="entry name" value="CARBOHYDRATE SULFOTRANSFERASE 14"/>
    <property type="match status" value="1"/>
</dbReference>
<feature type="transmembrane region" description="Helical" evidence="9">
    <location>
        <begin position="6"/>
        <end position="26"/>
    </location>
</feature>
<evidence type="ECO:0000256" key="4">
    <source>
        <dbReference type="ARBA" id="ARBA00022692"/>
    </source>
</evidence>
<dbReference type="InterPro" id="IPR018011">
    <property type="entry name" value="Carb_sulfotrans_8-10"/>
</dbReference>
<dbReference type="InterPro" id="IPR005331">
    <property type="entry name" value="Sulfotransferase"/>
</dbReference>
<name>C3YKG8_BRAFL</name>
<dbReference type="InParanoid" id="C3YKG8"/>
<dbReference type="OMA" id="WISHQCE"/>
<dbReference type="GO" id="GO:0008146">
    <property type="term" value="F:sulfotransferase activity"/>
    <property type="evidence" value="ECO:0000318"/>
    <property type="project" value="GO_Central"/>
</dbReference>
<protein>
    <recommendedName>
        <fullName evidence="9">Carbohydrate sulfotransferase</fullName>
        <ecNumber evidence="9">2.8.2.-</ecNumber>
    </recommendedName>
</protein>
<keyword evidence="9" id="KW-0735">Signal-anchor</keyword>
<keyword evidence="11" id="KW-1185">Reference proteome</keyword>
<evidence type="ECO:0000313" key="11">
    <source>
        <dbReference type="Proteomes" id="UP000001554"/>
    </source>
</evidence>
<reference evidence="11" key="2">
    <citation type="journal article" date="2020" name="Nat. Ecol. Evol.">
        <title>Deeply conserved synteny resolves early events in vertebrate evolution.</title>
        <authorList>
            <person name="Simakov O."/>
            <person name="Marletaz F."/>
            <person name="Yue J.X."/>
            <person name="O'Connell B."/>
            <person name="Jenkins J."/>
            <person name="Brandt A."/>
            <person name="Calef R."/>
            <person name="Tung C.H."/>
            <person name="Huang T.K."/>
            <person name="Schmutz J."/>
            <person name="Satoh N."/>
            <person name="Yu J.K."/>
            <person name="Putnam N.H."/>
            <person name="Green R.E."/>
            <person name="Rokhsar D.S."/>
        </authorList>
    </citation>
    <scope>NUCLEOTIDE SEQUENCE [LARGE SCALE GENOMIC DNA]</scope>
    <source>
        <strain evidence="11">S238N-H82</strain>
    </source>
</reference>
<dbReference type="AlphaFoldDB" id="C3YKG8"/>
<keyword evidence="5 9" id="KW-1133">Transmembrane helix</keyword>
<evidence type="ECO:0000256" key="7">
    <source>
        <dbReference type="ARBA" id="ARBA00023136"/>
    </source>
</evidence>
<sequence length="332" mass="39536">MRVSVIFHWLFVAVAFGVLVFTYLSFRQTEGQIAVTAMKSNYTQLSRYVPDNRSLAERRQSERMTLIKEYCRENDQRNITFPPLRRFVVNERHKLLYCQVFKTGSTTTLTILHNLEYNKHRSTVGMRKTFDRQPIKRLKNYTKEEVRLRFEKYTKLLIVRDPLERLVSAWKDKFVVAPARFGFWKSYQSMLETIPLNTSRPQESMKNSENVTIHQVPFLAFIKAVGTNRTEWQDLHWELISNLCTPCQIDYDFIAHTETLAEDFPLFFKKAGIVGMDRLLPKTRTREGNRLFWDFYKDVPMEDLHKIKLKFKADYDMFGYSFDDDITEMLNH</sequence>
<dbReference type="GO" id="GO:0000139">
    <property type="term" value="C:Golgi membrane"/>
    <property type="evidence" value="ECO:0007669"/>
    <property type="project" value="UniProtKB-SubCell"/>
</dbReference>
<keyword evidence="4 9" id="KW-0812">Transmembrane</keyword>
<evidence type="ECO:0000256" key="8">
    <source>
        <dbReference type="ARBA" id="ARBA00023180"/>
    </source>
</evidence>
<organism>
    <name type="scientific">Branchiostoma floridae</name>
    <name type="common">Florida lancelet</name>
    <name type="synonym">Amphioxus</name>
    <dbReference type="NCBI Taxonomy" id="7739"/>
    <lineage>
        <taxon>Eukaryota</taxon>
        <taxon>Metazoa</taxon>
        <taxon>Chordata</taxon>
        <taxon>Cephalochordata</taxon>
        <taxon>Leptocardii</taxon>
        <taxon>Amphioxiformes</taxon>
        <taxon>Branchiostomatidae</taxon>
        <taxon>Branchiostoma</taxon>
    </lineage>
</organism>
<comment type="subcellular location">
    <subcellularLocation>
        <location evidence="1 9">Golgi apparatus membrane</location>
        <topology evidence="1 9">Single-pass type II membrane protein</topology>
    </subcellularLocation>
</comment>
<evidence type="ECO:0000313" key="12">
    <source>
        <dbReference type="RefSeq" id="XP_035670139.1"/>
    </source>
</evidence>